<dbReference type="Proteomes" id="UP000328092">
    <property type="component" value="Unassembled WGS sequence"/>
</dbReference>
<reference evidence="2" key="1">
    <citation type="submission" date="2019-02" db="EMBL/GenBank/DDBJ databases">
        <authorList>
            <person name="Pothier F.J."/>
        </authorList>
    </citation>
    <scope>NUCLEOTIDE SEQUENCE</scope>
    <source>
        <strain evidence="2">CI-1B</strain>
    </source>
</reference>
<evidence type="ECO:0000313" key="3">
    <source>
        <dbReference type="Proteomes" id="UP000328092"/>
    </source>
</evidence>
<dbReference type="Pfam" id="PF07813">
    <property type="entry name" value="LTXXQ"/>
    <property type="match status" value="2"/>
</dbReference>
<dbReference type="EMBL" id="CAADFC020000028">
    <property type="protein sequence ID" value="VIO76132.1"/>
    <property type="molecule type" value="Genomic_DNA"/>
</dbReference>
<feature type="compositionally biased region" description="Low complexity" evidence="1">
    <location>
        <begin position="285"/>
        <end position="295"/>
    </location>
</feature>
<sequence>MHFGGGHHGGFARSHAIRRSGFAGHRSFATRGGANFGQMRNAAIRSGNLHAGNVHNAFNSLSRSGALRNGRLLSNPAARAQMAAAAALGGWHGGAAAGGWWQHAGGGYGWVGPLFWPFAYNDIYDYAIWGDDIGFWGYGYPDIYAGIFAPYGYDDLRGYFVERRPGRRSRGGGRIEQMCGNDSRSLAGLPIDQIAAAVQPTAAQGAALDELGNASIAAAQSIRAACPAQVMLTAPSRLAAMQQRIEAMIAAAATVQPPLDKFYGLLDDEQKARLNALAEDQRKASAASAGSAPSADNCSVAQPAAQQWPTGEIDARLHLNDTQRAALQVLQNASADAAQRLQAACKASDAMTPPARLAAIAKRLDTMLQAVKDVRAALEAFYATLDDEQKAQFEAIGPRRSA</sequence>
<name>A0A508TP31_9BRAD</name>
<comment type="caution">
    <text evidence="2">The sequence shown here is derived from an EMBL/GenBank/DDBJ whole genome shotgun (WGS) entry which is preliminary data.</text>
</comment>
<keyword evidence="3" id="KW-1185">Reference proteome</keyword>
<gene>
    <name evidence="2" type="ORF">CI1B_62520</name>
</gene>
<accession>A0A508TP31</accession>
<evidence type="ECO:0008006" key="4">
    <source>
        <dbReference type="Google" id="ProtNLM"/>
    </source>
</evidence>
<dbReference type="InterPro" id="IPR012899">
    <property type="entry name" value="LTXXQ"/>
</dbReference>
<dbReference type="GO" id="GO:0042597">
    <property type="term" value="C:periplasmic space"/>
    <property type="evidence" value="ECO:0007669"/>
    <property type="project" value="InterPro"/>
</dbReference>
<feature type="compositionally biased region" description="Polar residues" evidence="1">
    <location>
        <begin position="296"/>
        <end position="305"/>
    </location>
</feature>
<protein>
    <recommendedName>
        <fullName evidence="4">LTXXQ motif family protein</fullName>
    </recommendedName>
</protein>
<organism evidence="2 3">
    <name type="scientific">Bradyrhizobium ivorense</name>
    <dbReference type="NCBI Taxonomy" id="2511166"/>
    <lineage>
        <taxon>Bacteria</taxon>
        <taxon>Pseudomonadati</taxon>
        <taxon>Pseudomonadota</taxon>
        <taxon>Alphaproteobacteria</taxon>
        <taxon>Hyphomicrobiales</taxon>
        <taxon>Nitrobacteraceae</taxon>
        <taxon>Bradyrhizobium</taxon>
    </lineage>
</organism>
<evidence type="ECO:0000256" key="1">
    <source>
        <dbReference type="SAM" id="MobiDB-lite"/>
    </source>
</evidence>
<proteinExistence type="predicted"/>
<feature type="region of interest" description="Disordered" evidence="1">
    <location>
        <begin position="285"/>
        <end position="305"/>
    </location>
</feature>
<dbReference type="AlphaFoldDB" id="A0A508TP31"/>
<evidence type="ECO:0000313" key="2">
    <source>
        <dbReference type="EMBL" id="VIO76132.1"/>
    </source>
</evidence>